<dbReference type="Proteomes" id="UP000256838">
    <property type="component" value="Unassembled WGS sequence"/>
</dbReference>
<dbReference type="OrthoDB" id="9130024at2"/>
<comment type="caution">
    <text evidence="1">The sequence shown here is derived from an EMBL/GenBank/DDBJ whole genome shotgun (WGS) entry which is preliminary data.</text>
</comment>
<organism evidence="1 2">
    <name type="scientific">Trinickia dinghuensis</name>
    <dbReference type="NCBI Taxonomy" id="2291023"/>
    <lineage>
        <taxon>Bacteria</taxon>
        <taxon>Pseudomonadati</taxon>
        <taxon>Pseudomonadota</taxon>
        <taxon>Betaproteobacteria</taxon>
        <taxon>Burkholderiales</taxon>
        <taxon>Burkholderiaceae</taxon>
        <taxon>Trinickia</taxon>
    </lineage>
</organism>
<dbReference type="InterPro" id="IPR021947">
    <property type="entry name" value="DUF3564"/>
</dbReference>
<sequence>MRITLHLDTFDKNPFAYAILWLDDQSLKWSREGHAGLALPEWGILQTDPTGTVICGLSRMQPLFLLEGLELGRHGGPFEGEVGLVHGFGPESKNPESGHWHVQCVDTENIAPEFSLFADNQAA</sequence>
<dbReference type="RefSeq" id="WP_115533318.1">
    <property type="nucleotide sequence ID" value="NZ_QRGA01000005.1"/>
</dbReference>
<accession>A0A3D8K1N1</accession>
<reference evidence="1 2" key="1">
    <citation type="submission" date="2018-08" db="EMBL/GenBank/DDBJ databases">
        <title>Paraburkholderia sp. DHOM06 isolated from forest soil.</title>
        <authorList>
            <person name="Gao Z.-H."/>
            <person name="Qiu L.-H."/>
        </authorList>
    </citation>
    <scope>NUCLEOTIDE SEQUENCE [LARGE SCALE GENOMIC DNA]</scope>
    <source>
        <strain evidence="1 2">DHOM06</strain>
    </source>
</reference>
<evidence type="ECO:0000313" key="1">
    <source>
        <dbReference type="EMBL" id="RDU99343.1"/>
    </source>
</evidence>
<evidence type="ECO:0000313" key="2">
    <source>
        <dbReference type="Proteomes" id="UP000256838"/>
    </source>
</evidence>
<dbReference type="Pfam" id="PF12087">
    <property type="entry name" value="DUF3564"/>
    <property type="match status" value="1"/>
</dbReference>
<name>A0A3D8K1N1_9BURK</name>
<dbReference type="AlphaFoldDB" id="A0A3D8K1N1"/>
<proteinExistence type="predicted"/>
<protein>
    <submittedName>
        <fullName evidence="1">DUF3564 family protein</fullName>
    </submittedName>
</protein>
<dbReference type="EMBL" id="QRGA01000005">
    <property type="protein sequence ID" value="RDU99343.1"/>
    <property type="molecule type" value="Genomic_DNA"/>
</dbReference>
<keyword evidence="2" id="KW-1185">Reference proteome</keyword>
<gene>
    <name evidence="1" type="ORF">DWV00_09555</name>
</gene>